<reference evidence="3 4" key="1">
    <citation type="submission" date="2019-12" db="EMBL/GenBank/DDBJ databases">
        <title>Auraticoccus cholistani sp. nov., an actinomycete isolated from soil of Cholistan desert.</title>
        <authorList>
            <person name="Cheema M.T."/>
        </authorList>
    </citation>
    <scope>NUCLEOTIDE SEQUENCE [LARGE SCALE GENOMIC DNA]</scope>
    <source>
        <strain evidence="3 4">F435</strain>
    </source>
</reference>
<dbReference type="Proteomes" id="UP000435304">
    <property type="component" value="Unassembled WGS sequence"/>
</dbReference>
<keyword evidence="2" id="KW-1133">Transmembrane helix</keyword>
<evidence type="ECO:0000256" key="1">
    <source>
        <dbReference type="SAM" id="MobiDB-lite"/>
    </source>
</evidence>
<feature type="region of interest" description="Disordered" evidence="1">
    <location>
        <begin position="22"/>
        <end position="54"/>
    </location>
</feature>
<dbReference type="AlphaFoldDB" id="A0A6A9UXE8"/>
<evidence type="ECO:0000313" key="3">
    <source>
        <dbReference type="EMBL" id="MVA76322.1"/>
    </source>
</evidence>
<dbReference type="EMBL" id="WPCU01000005">
    <property type="protein sequence ID" value="MVA76322.1"/>
    <property type="molecule type" value="Genomic_DNA"/>
</dbReference>
<sequence length="184" mass="19919">MGVHVQQAQLLAVGVHPGRSVLRHGRQASASPRARRRRRGAWEDGEVPPAVPVTDPTAAERIRRRYPRSWFARPAGVATLAVLAAVVLAWLLWAASSQASPPVSGRVDHYVISDDRVDVTVSIQRPDPSVAVSCLVVAQAQNFERVGEVRVELGPGTEEQVRREVPVQTFRRAAAASLDGCQVG</sequence>
<gene>
    <name evidence="3" type="ORF">GC722_09840</name>
</gene>
<feature type="transmembrane region" description="Helical" evidence="2">
    <location>
        <begin position="70"/>
        <end position="93"/>
    </location>
</feature>
<keyword evidence="4" id="KW-1185">Reference proteome</keyword>
<protein>
    <submittedName>
        <fullName evidence="3">DUF4307 domain-containing protein</fullName>
    </submittedName>
</protein>
<keyword evidence="2" id="KW-0812">Transmembrane</keyword>
<comment type="caution">
    <text evidence="3">The sequence shown here is derived from an EMBL/GenBank/DDBJ whole genome shotgun (WGS) entry which is preliminary data.</text>
</comment>
<evidence type="ECO:0000313" key="4">
    <source>
        <dbReference type="Proteomes" id="UP000435304"/>
    </source>
</evidence>
<accession>A0A6A9UXE8</accession>
<dbReference type="Pfam" id="PF14155">
    <property type="entry name" value="DUF4307"/>
    <property type="match status" value="1"/>
</dbReference>
<name>A0A6A9UXE8_9ACTN</name>
<dbReference type="InterPro" id="IPR025443">
    <property type="entry name" value="DUF4307"/>
</dbReference>
<proteinExistence type="predicted"/>
<organism evidence="3 4">
    <name type="scientific">Auraticoccus cholistanensis</name>
    <dbReference type="NCBI Taxonomy" id="2656650"/>
    <lineage>
        <taxon>Bacteria</taxon>
        <taxon>Bacillati</taxon>
        <taxon>Actinomycetota</taxon>
        <taxon>Actinomycetes</taxon>
        <taxon>Propionibacteriales</taxon>
        <taxon>Propionibacteriaceae</taxon>
        <taxon>Auraticoccus</taxon>
    </lineage>
</organism>
<evidence type="ECO:0000256" key="2">
    <source>
        <dbReference type="SAM" id="Phobius"/>
    </source>
</evidence>
<keyword evidence="2" id="KW-0472">Membrane</keyword>